<keyword evidence="3" id="KW-1185">Reference proteome</keyword>
<evidence type="ECO:0000313" key="3">
    <source>
        <dbReference type="Proteomes" id="UP000605986"/>
    </source>
</evidence>
<reference evidence="2" key="1">
    <citation type="submission" date="2020-01" db="EMBL/GenBank/DDBJ databases">
        <title>Identification and distribution of gene clusters putatively required for synthesis of sphingolipid metabolism inhibitors in phylogenetically diverse species of the filamentous fungus Fusarium.</title>
        <authorList>
            <person name="Kim H.-S."/>
            <person name="Busman M."/>
            <person name="Brown D.W."/>
            <person name="Divon H."/>
            <person name="Uhlig S."/>
            <person name="Proctor R.H."/>
        </authorList>
    </citation>
    <scope>NUCLEOTIDE SEQUENCE</scope>
    <source>
        <strain evidence="2">NRRL 53441</strain>
    </source>
</reference>
<accession>A0A8H4KHB3</accession>
<evidence type="ECO:0000313" key="2">
    <source>
        <dbReference type="EMBL" id="KAF4450155.1"/>
    </source>
</evidence>
<dbReference type="Pfam" id="PF26639">
    <property type="entry name" value="Het-6_barrel"/>
    <property type="match status" value="1"/>
</dbReference>
<comment type="caution">
    <text evidence="2">The sequence shown here is derived from an EMBL/GenBank/DDBJ whole genome shotgun (WGS) entry which is preliminary data.</text>
</comment>
<dbReference type="EMBL" id="JAADJG010000256">
    <property type="protein sequence ID" value="KAF4450155.1"/>
    <property type="molecule type" value="Genomic_DNA"/>
</dbReference>
<dbReference type="InterPro" id="IPR010730">
    <property type="entry name" value="HET"/>
</dbReference>
<dbReference type="OrthoDB" id="3477286at2759"/>
<dbReference type="InterPro" id="IPR052895">
    <property type="entry name" value="HetReg/Transcr_Mod"/>
</dbReference>
<gene>
    <name evidence="2" type="ORF">F53441_6673</name>
</gene>
<protein>
    <submittedName>
        <fullName evidence="2">HET-domain-containing protein</fullName>
    </submittedName>
</protein>
<sequence>MASYSYSPISVERAEIRLLVIEPGAWDANLECRLQHAVLTEMPPYEALSYTWGDANDVRPIALNGASWQVTANLESALRSLRQQDKPRTMWIDALCINQKDLVEKAQQVPRMRDIYRSATKVVAWLGPAGGGGDTAMEAIQDMMTKLGTMDKDWSIIGPNDLCEVGIDVAQINWLSIWSFLNRPYWRRIWVIQELASCTDRGVVAEDNEKGTIMCGSKSMSKAEFELFCLLLTILPRSAARFVDDRTGILQEPVRSLTLFALPPALLMFTTYWAGYDLAMSLWMAPHFQASVPHDMVYALLGVVPADQSALVIPDYSKPIESVYFEVYKSMILHSNSLDIILINRICYNGQGPSWFLDVAPRLTVGPLWADKDKGNFKAAADVPMEVSFKDESRHLVSKGIRIGVLDTVVGPNRIAQLPTAANFRRFVEEIKAFAQGLSLNDDHEDLWRTLVMDHDTSDLLSPITPAPQHFGEIFDEAIDRKEVPADYRRYLSPDTRKEDDLQLSKFIYNMVDSTQNRCFFRTSCGKMGLGPYDSKPGDVVAALFGAKRFFMLRPIPTGYEVVGDAYIQGGMSGEFMSEYLNGDVSAVDEFVLW</sequence>
<dbReference type="Proteomes" id="UP000605986">
    <property type="component" value="Unassembled WGS sequence"/>
</dbReference>
<feature type="domain" description="Heterokaryon incompatibility" evidence="1">
    <location>
        <begin position="45"/>
        <end position="194"/>
    </location>
</feature>
<dbReference type="Pfam" id="PF06985">
    <property type="entry name" value="HET"/>
    <property type="match status" value="1"/>
</dbReference>
<dbReference type="PANTHER" id="PTHR24148:SF64">
    <property type="entry name" value="HETEROKARYON INCOMPATIBILITY DOMAIN-CONTAINING PROTEIN"/>
    <property type="match status" value="1"/>
</dbReference>
<dbReference type="PANTHER" id="PTHR24148">
    <property type="entry name" value="ANKYRIN REPEAT DOMAIN-CONTAINING PROTEIN 39 HOMOLOG-RELATED"/>
    <property type="match status" value="1"/>
</dbReference>
<name>A0A8H4KHB3_9HYPO</name>
<proteinExistence type="predicted"/>
<evidence type="ECO:0000259" key="1">
    <source>
        <dbReference type="Pfam" id="PF06985"/>
    </source>
</evidence>
<organism evidence="2 3">
    <name type="scientific">Fusarium austroafricanum</name>
    <dbReference type="NCBI Taxonomy" id="2364996"/>
    <lineage>
        <taxon>Eukaryota</taxon>
        <taxon>Fungi</taxon>
        <taxon>Dikarya</taxon>
        <taxon>Ascomycota</taxon>
        <taxon>Pezizomycotina</taxon>
        <taxon>Sordariomycetes</taxon>
        <taxon>Hypocreomycetidae</taxon>
        <taxon>Hypocreales</taxon>
        <taxon>Nectriaceae</taxon>
        <taxon>Fusarium</taxon>
        <taxon>Fusarium concolor species complex</taxon>
    </lineage>
</organism>
<dbReference type="AlphaFoldDB" id="A0A8H4KHB3"/>